<proteinExistence type="predicted"/>
<evidence type="ECO:0000313" key="1">
    <source>
        <dbReference type="EMBL" id="TGZ45713.1"/>
    </source>
</evidence>
<accession>A0A4S2K8U6</accession>
<name>A0A4S2K8U6_9HYME</name>
<dbReference type="EMBL" id="QBLH01003069">
    <property type="protein sequence ID" value="TGZ45713.1"/>
    <property type="molecule type" value="Genomic_DNA"/>
</dbReference>
<dbReference type="AlphaFoldDB" id="A0A4S2K8U6"/>
<evidence type="ECO:0000313" key="2">
    <source>
        <dbReference type="Proteomes" id="UP000310200"/>
    </source>
</evidence>
<comment type="caution">
    <text evidence="1">The sequence shown here is derived from an EMBL/GenBank/DDBJ whole genome shotgun (WGS) entry which is preliminary data.</text>
</comment>
<dbReference type="Proteomes" id="UP000310200">
    <property type="component" value="Unassembled WGS sequence"/>
</dbReference>
<sequence length="264" mass="30177">MVPAYAVRVKETLFSSFGKEEGEILLGKLENARGRRRNMPFFLAIAEEEKAVKVSKATLVVSLHPYSVRDAEIPESARGILDHQFQRRARQKTAIHPTAMTITTARRRRCRRMICFARTCDNPWRPPLGFSENSLAPSLCADLLIASGSAVSIQRRIYRLRSGCWSVPLQFPRPPSEDEFFSRAPPSSRRKVRAERVDKKVERGRSNLIWWARVRGMYSPLFFPNLKKGEYPRNEKRRGPLIARVRARACAGIKAMKEKLSSPP</sequence>
<protein>
    <submittedName>
        <fullName evidence="1">Uncharacterized protein</fullName>
    </submittedName>
</protein>
<organism evidence="1 2">
    <name type="scientific">Temnothorax longispinosus</name>
    <dbReference type="NCBI Taxonomy" id="300112"/>
    <lineage>
        <taxon>Eukaryota</taxon>
        <taxon>Metazoa</taxon>
        <taxon>Ecdysozoa</taxon>
        <taxon>Arthropoda</taxon>
        <taxon>Hexapoda</taxon>
        <taxon>Insecta</taxon>
        <taxon>Pterygota</taxon>
        <taxon>Neoptera</taxon>
        <taxon>Endopterygota</taxon>
        <taxon>Hymenoptera</taxon>
        <taxon>Apocrita</taxon>
        <taxon>Aculeata</taxon>
        <taxon>Formicoidea</taxon>
        <taxon>Formicidae</taxon>
        <taxon>Myrmicinae</taxon>
        <taxon>Temnothorax</taxon>
    </lineage>
</organism>
<keyword evidence="2" id="KW-1185">Reference proteome</keyword>
<reference evidence="1 2" key="1">
    <citation type="journal article" date="2019" name="Philos. Trans. R. Soc. Lond., B, Biol. Sci.">
        <title>Ant behaviour and brain gene expression of defending hosts depend on the ecological success of the intruding social parasite.</title>
        <authorList>
            <person name="Kaur R."/>
            <person name="Stoldt M."/>
            <person name="Jongepier E."/>
            <person name="Feldmeyer B."/>
            <person name="Menzel F."/>
            <person name="Bornberg-Bauer E."/>
            <person name="Foitzik S."/>
        </authorList>
    </citation>
    <scope>NUCLEOTIDE SEQUENCE [LARGE SCALE GENOMIC DNA]</scope>
    <source>
        <tissue evidence="1">Whole body</tissue>
    </source>
</reference>
<gene>
    <name evidence="1" type="ORF">DBV15_04442</name>
</gene>